<name>A0A444ZAV3_ARAHY</name>
<accession>A0A444ZAV3</accession>
<evidence type="ECO:0000313" key="3">
    <source>
        <dbReference type="Proteomes" id="UP000289738"/>
    </source>
</evidence>
<dbReference type="Pfam" id="PF10536">
    <property type="entry name" value="PMD"/>
    <property type="match status" value="1"/>
</dbReference>
<dbReference type="Proteomes" id="UP000289738">
    <property type="component" value="Chromosome B05"/>
</dbReference>
<feature type="domain" description="Aminotransferase-like plant mobile" evidence="1">
    <location>
        <begin position="2"/>
        <end position="47"/>
    </location>
</feature>
<proteinExistence type="predicted"/>
<comment type="caution">
    <text evidence="2">The sequence shown here is derived from an EMBL/GenBank/DDBJ whole genome shotgun (WGS) entry which is preliminary data.</text>
</comment>
<dbReference type="InterPro" id="IPR044824">
    <property type="entry name" value="MAIN-like"/>
</dbReference>
<dbReference type="PANTHER" id="PTHR46033:SF8">
    <property type="entry name" value="PROTEIN MAINTENANCE OF MERISTEMS-LIKE"/>
    <property type="match status" value="1"/>
</dbReference>
<dbReference type="InterPro" id="IPR019557">
    <property type="entry name" value="AminoTfrase-like_pln_mobile"/>
</dbReference>
<dbReference type="AlphaFoldDB" id="A0A444ZAV3"/>
<gene>
    <name evidence="2" type="ORF">Ahy_B05g079773</name>
</gene>
<evidence type="ECO:0000313" key="2">
    <source>
        <dbReference type="EMBL" id="RYR11312.1"/>
    </source>
</evidence>
<keyword evidence="3" id="KW-1185">Reference proteome</keyword>
<dbReference type="EMBL" id="SDMP01000015">
    <property type="protein sequence ID" value="RYR11312.1"/>
    <property type="molecule type" value="Genomic_DNA"/>
</dbReference>
<evidence type="ECO:0000259" key="1">
    <source>
        <dbReference type="Pfam" id="PF10536"/>
    </source>
</evidence>
<dbReference type="GO" id="GO:0010073">
    <property type="term" value="P:meristem maintenance"/>
    <property type="evidence" value="ECO:0007669"/>
    <property type="project" value="InterPro"/>
</dbReference>
<sequence>MVSAFIERWRLETHIFHMPFRECTIMLQDVAHQMGLPIHGKAVSRCLTDFENFMEDGRSAWKWFQELFDELPPPNKNIHFPSFSIFTLP</sequence>
<reference evidence="2 3" key="1">
    <citation type="submission" date="2019-01" db="EMBL/GenBank/DDBJ databases">
        <title>Sequencing of cultivated peanut Arachis hypogaea provides insights into genome evolution and oil improvement.</title>
        <authorList>
            <person name="Chen X."/>
        </authorList>
    </citation>
    <scope>NUCLEOTIDE SEQUENCE [LARGE SCALE GENOMIC DNA]</scope>
    <source>
        <strain evidence="3">cv. Fuhuasheng</strain>
        <tissue evidence="2">Leaves</tissue>
    </source>
</reference>
<organism evidence="2 3">
    <name type="scientific">Arachis hypogaea</name>
    <name type="common">Peanut</name>
    <dbReference type="NCBI Taxonomy" id="3818"/>
    <lineage>
        <taxon>Eukaryota</taxon>
        <taxon>Viridiplantae</taxon>
        <taxon>Streptophyta</taxon>
        <taxon>Embryophyta</taxon>
        <taxon>Tracheophyta</taxon>
        <taxon>Spermatophyta</taxon>
        <taxon>Magnoliopsida</taxon>
        <taxon>eudicotyledons</taxon>
        <taxon>Gunneridae</taxon>
        <taxon>Pentapetalae</taxon>
        <taxon>rosids</taxon>
        <taxon>fabids</taxon>
        <taxon>Fabales</taxon>
        <taxon>Fabaceae</taxon>
        <taxon>Papilionoideae</taxon>
        <taxon>50 kb inversion clade</taxon>
        <taxon>dalbergioids sensu lato</taxon>
        <taxon>Dalbergieae</taxon>
        <taxon>Pterocarpus clade</taxon>
        <taxon>Arachis</taxon>
    </lineage>
</organism>
<protein>
    <recommendedName>
        <fullName evidence="1">Aminotransferase-like plant mobile domain-containing protein</fullName>
    </recommendedName>
</protein>
<dbReference type="PANTHER" id="PTHR46033">
    <property type="entry name" value="PROTEIN MAIN-LIKE 2"/>
    <property type="match status" value="1"/>
</dbReference>